<dbReference type="Gene3D" id="1.10.8.60">
    <property type="match status" value="2"/>
</dbReference>
<dbReference type="SUPFAM" id="SSF52540">
    <property type="entry name" value="P-loop containing nucleoside triphosphate hydrolases"/>
    <property type="match status" value="3"/>
</dbReference>
<dbReference type="InterPro" id="IPR003959">
    <property type="entry name" value="ATPase_AAA_core"/>
</dbReference>
<evidence type="ECO:0000313" key="6">
    <source>
        <dbReference type="Proteomes" id="UP000766486"/>
    </source>
</evidence>
<evidence type="ECO:0000256" key="1">
    <source>
        <dbReference type="ARBA" id="ARBA00010378"/>
    </source>
</evidence>
<proteinExistence type="inferred from homology"/>
<keyword evidence="2" id="KW-0547">Nucleotide-binding</keyword>
<dbReference type="Pfam" id="PF00004">
    <property type="entry name" value="AAA"/>
    <property type="match status" value="2"/>
</dbReference>
<comment type="caution">
    <text evidence="5">The sequence shown here is derived from an EMBL/GenBank/DDBJ whole genome shotgun (WGS) entry which is preliminary data.</text>
</comment>
<evidence type="ECO:0000256" key="3">
    <source>
        <dbReference type="ARBA" id="ARBA00022840"/>
    </source>
</evidence>
<evidence type="ECO:0000313" key="5">
    <source>
        <dbReference type="EMBL" id="VUC19906.1"/>
    </source>
</evidence>
<dbReference type="Gene3D" id="3.40.50.300">
    <property type="entry name" value="P-loop containing nucleotide triphosphate hydrolases"/>
    <property type="match status" value="3"/>
</dbReference>
<dbReference type="InterPro" id="IPR050773">
    <property type="entry name" value="CbxX/CfxQ_RuBisCO_ESX"/>
</dbReference>
<reference evidence="5 6" key="1">
    <citation type="submission" date="2019-06" db="EMBL/GenBank/DDBJ databases">
        <authorList>
            <person name="Broberg M."/>
        </authorList>
    </citation>
    <scope>NUCLEOTIDE SEQUENCE [LARGE SCALE GENOMIC DNA]</scope>
</reference>
<name>A0ABY6TMS6_BIOOC</name>
<keyword evidence="6" id="KW-1185">Reference proteome</keyword>
<evidence type="ECO:0000256" key="2">
    <source>
        <dbReference type="ARBA" id="ARBA00022741"/>
    </source>
</evidence>
<dbReference type="InterPro" id="IPR003593">
    <property type="entry name" value="AAA+_ATPase"/>
</dbReference>
<keyword evidence="3" id="KW-0067">ATP-binding</keyword>
<sequence>MEYQGLEEVKLHFLKSDNAKLGRTSIARLYKDLLVSLEIVPPGEIVETSGVELATTGPSAFRDDVKDLLNEDDGGGVLFIDEAYQLLSDFRGRQVLDLILKKMSDKIGRLAIIFAGYKEQMELIFEHNPGLRSRFPHVFNFPNFTAAELWEILIKHVREDYTKMRFEDGDSGTNVQIVIKRLERGSSNLSFGNARAVQNCVRQMVHRQFLRIEKEAHSATKVESTELGSMEKTEMTLQPWPRESALEPQTITATVDHQKLMEDALSVNSSSDDASQYNSSVGCLGKEEQYCLLTRDDILGPPPTQAFQSQAWEELQSLVGLRDVKNSVESLIQSLHCNYHRECQGKSVLQIPLNRVLVGQPGTGKTTVARLYGKILTDLGLLSRGDVVLKTPADFIGSHVGESEEKTSKILEATTGKVLIIDEAYMLDDGEKRDTTNSYKAGVLDTIVAHVQGSPHEDRCILLLGYEDRLCDLFMNMNPGLSRRFQADSPWRFTNFQHDEMREILKRALSKEQLEYTPEAFETASDMLQRASTRPDFANAAEVDHCLANAKINYLHRLSVLPSNERLRDERLLPEDFDPDLRRKQEESADLFSGRLSTEIVEKLTAYERSCRQAKKKGLKNPYIALPILIAFKGSPGTGKRTAASALGQIYYNLGFLASSKVIQKTATDFIGQYVGQTAPKTRNLLQKHLGKVLLVDGAYGLNHEPYGREAQDEIIQFISELSYPRTMVIILVDSVRRMDLLFKDRPSLGAYFEEQLMFQDLLPDDCVVLLERELKALPMLMSGISLQEPMSVPFITLRRAFHTLQQVPDFKNAGDIKSIVKNVVMKISEPGITSMTSRSGDALVIPVEIITRCVHEITQKHRTRDELR</sequence>
<gene>
    <name evidence="5" type="ORF">CLO192961_LOCUS7019</name>
</gene>
<dbReference type="PRINTS" id="PR00819">
    <property type="entry name" value="CBXCFQXSUPER"/>
</dbReference>
<dbReference type="PANTHER" id="PTHR43392:SF2">
    <property type="entry name" value="AAA-TYPE ATPASE FAMILY PROTEIN _ ANKYRIN REPEAT FAMILY PROTEIN"/>
    <property type="match status" value="1"/>
</dbReference>
<dbReference type="CDD" id="cd00009">
    <property type="entry name" value="AAA"/>
    <property type="match status" value="1"/>
</dbReference>
<dbReference type="InterPro" id="IPR000641">
    <property type="entry name" value="CbxX/CfxQ"/>
</dbReference>
<evidence type="ECO:0000259" key="4">
    <source>
        <dbReference type="SMART" id="SM00382"/>
    </source>
</evidence>
<dbReference type="Proteomes" id="UP000766486">
    <property type="component" value="Unassembled WGS sequence"/>
</dbReference>
<comment type="similarity">
    <text evidence="1">Belongs to the CbxX/CfxQ family.</text>
</comment>
<feature type="domain" description="AAA+ ATPase" evidence="4">
    <location>
        <begin position="626"/>
        <end position="763"/>
    </location>
</feature>
<dbReference type="PANTHER" id="PTHR43392">
    <property type="entry name" value="AAA-TYPE ATPASE FAMILY PROTEIN / ANKYRIN REPEAT FAMILY PROTEIN"/>
    <property type="match status" value="1"/>
</dbReference>
<organism evidence="5 6">
    <name type="scientific">Bionectria ochroleuca</name>
    <name type="common">Gliocladium roseum</name>
    <dbReference type="NCBI Taxonomy" id="29856"/>
    <lineage>
        <taxon>Eukaryota</taxon>
        <taxon>Fungi</taxon>
        <taxon>Dikarya</taxon>
        <taxon>Ascomycota</taxon>
        <taxon>Pezizomycotina</taxon>
        <taxon>Sordariomycetes</taxon>
        <taxon>Hypocreomycetidae</taxon>
        <taxon>Hypocreales</taxon>
        <taxon>Bionectriaceae</taxon>
        <taxon>Clonostachys</taxon>
    </lineage>
</organism>
<feature type="domain" description="AAA+ ATPase" evidence="4">
    <location>
        <begin position="352"/>
        <end position="519"/>
    </location>
</feature>
<accession>A0ABY6TMS6</accession>
<protein>
    <recommendedName>
        <fullName evidence="4">AAA+ ATPase domain-containing protein</fullName>
    </recommendedName>
</protein>
<dbReference type="SMART" id="SM00382">
    <property type="entry name" value="AAA"/>
    <property type="match status" value="2"/>
</dbReference>
<dbReference type="InterPro" id="IPR027417">
    <property type="entry name" value="P-loop_NTPase"/>
</dbReference>
<dbReference type="EMBL" id="CABFNS010000015">
    <property type="protein sequence ID" value="VUC19906.1"/>
    <property type="molecule type" value="Genomic_DNA"/>
</dbReference>